<accession>A0ABD5MIL0</accession>
<dbReference type="PROSITE" id="PS51318">
    <property type="entry name" value="TAT"/>
    <property type="match status" value="1"/>
</dbReference>
<dbReference type="RefSeq" id="WP_372390244.1">
    <property type="nucleotide sequence ID" value="NZ_JBGNYA010000001.1"/>
</dbReference>
<proteinExistence type="predicted"/>
<organism evidence="1 2">
    <name type="scientific">Halobellus rubicundus</name>
    <dbReference type="NCBI Taxonomy" id="2996466"/>
    <lineage>
        <taxon>Archaea</taxon>
        <taxon>Methanobacteriati</taxon>
        <taxon>Methanobacteriota</taxon>
        <taxon>Stenosarchaea group</taxon>
        <taxon>Halobacteria</taxon>
        <taxon>Halobacteriales</taxon>
        <taxon>Haloferacaceae</taxon>
        <taxon>Halobellus</taxon>
    </lineage>
</organism>
<reference evidence="1 2" key="1">
    <citation type="submission" date="2024-08" db="EMBL/GenBank/DDBJ databases">
        <title>Halobellus sp. MBLA0158 whole genome sequence.</title>
        <authorList>
            <person name="Hwang C.Y."/>
            <person name="Cho E.-S."/>
            <person name="Seo M.-J."/>
        </authorList>
    </citation>
    <scope>NUCLEOTIDE SEQUENCE [LARGE SCALE GENOMIC DNA]</scope>
    <source>
        <strain evidence="1 2">MBLA0158</strain>
    </source>
</reference>
<gene>
    <name evidence="1" type="ORF">OS889_12680</name>
</gene>
<dbReference type="EMBL" id="JBGNYA010000001">
    <property type="protein sequence ID" value="MFA1611861.1"/>
    <property type="molecule type" value="Genomic_DNA"/>
</dbReference>
<dbReference type="PROSITE" id="PS51257">
    <property type="entry name" value="PROKAR_LIPOPROTEIN"/>
    <property type="match status" value="1"/>
</dbReference>
<evidence type="ECO:0000313" key="1">
    <source>
        <dbReference type="EMBL" id="MFA1611861.1"/>
    </source>
</evidence>
<sequence length="314" mass="34152">MVPSRRTLLRSAAAAGLTAVAGCAALPSFGTDDAGPEYTLTADRIDASPVEHALYEPDEDDPLFGAPARTALDSILPDGRYTTYGYESLPAGAYVRHDGIYYRTESVVTGRERMTRPLVRVEEVAEESVPEDAVLVDDLDRPSARVVKILHANAQTDGESGSADLLRGEAYVLRRPAELESRLASDDFDGRVVTMTESDTWAYRVRVTRRPILETAYTALAIEVADSESAFREVVFGSRIDAELAPGDLAGDAREVLERCLSRGRHAETAPLSPGFDAVLEALGVDTVETAATGRLLWYDGELYRYGLYVDEGE</sequence>
<evidence type="ECO:0008006" key="3">
    <source>
        <dbReference type="Google" id="ProtNLM"/>
    </source>
</evidence>
<name>A0ABD5MIL0_9EURY</name>
<keyword evidence="2" id="KW-1185">Reference proteome</keyword>
<comment type="caution">
    <text evidence="1">The sequence shown here is derived from an EMBL/GenBank/DDBJ whole genome shotgun (WGS) entry which is preliminary data.</text>
</comment>
<dbReference type="InterPro" id="IPR006311">
    <property type="entry name" value="TAT_signal"/>
</dbReference>
<protein>
    <recommendedName>
        <fullName evidence="3">Twin-arginine translocation signal domain-containing protein</fullName>
    </recommendedName>
</protein>
<dbReference type="AlphaFoldDB" id="A0ABD5MIL0"/>
<dbReference type="Proteomes" id="UP001570511">
    <property type="component" value="Unassembled WGS sequence"/>
</dbReference>
<evidence type="ECO:0000313" key="2">
    <source>
        <dbReference type="Proteomes" id="UP001570511"/>
    </source>
</evidence>